<protein>
    <submittedName>
        <fullName evidence="1">Uncharacterized protein</fullName>
    </submittedName>
</protein>
<evidence type="ECO:0000313" key="1">
    <source>
        <dbReference type="EMBL" id="EXM16117.1"/>
    </source>
</evidence>
<dbReference type="Proteomes" id="UP000030701">
    <property type="component" value="Unassembled WGS sequence"/>
</dbReference>
<reference evidence="1" key="2">
    <citation type="submission" date="2012-05" db="EMBL/GenBank/DDBJ databases">
        <title>The Genome Annotation of Fusarium oxysporum Cotton.</title>
        <authorList>
            <consortium name="The Broad Institute Genomics Platform"/>
            <person name="Ma L.-J."/>
            <person name="Corby-Kistler H."/>
            <person name="Broz K."/>
            <person name="Gale L.R."/>
            <person name="Jonkers W."/>
            <person name="O'Donnell K."/>
            <person name="Ploetz R."/>
            <person name="Steinberg C."/>
            <person name="Schwartz D.C."/>
            <person name="VanEtten H."/>
            <person name="Zhou S."/>
            <person name="Young S.K."/>
            <person name="Zeng Q."/>
            <person name="Gargeya S."/>
            <person name="Fitzgerald M."/>
            <person name="Abouelleil A."/>
            <person name="Alvarado L."/>
            <person name="Chapman S.B."/>
            <person name="Gainer-Dewar J."/>
            <person name="Goldberg J."/>
            <person name="Griggs A."/>
            <person name="Gujja S."/>
            <person name="Hansen M."/>
            <person name="Howarth C."/>
            <person name="Imamovic A."/>
            <person name="Ireland A."/>
            <person name="Larimer J."/>
            <person name="McCowan C."/>
            <person name="Murphy C."/>
            <person name="Pearson M."/>
            <person name="Poon T.W."/>
            <person name="Priest M."/>
            <person name="Roberts A."/>
            <person name="Saif S."/>
            <person name="Shea T."/>
            <person name="Sykes S."/>
            <person name="Wortman J."/>
            <person name="Nusbaum C."/>
            <person name="Birren B."/>
        </authorList>
    </citation>
    <scope>NUCLEOTIDE SEQUENCE</scope>
    <source>
        <strain evidence="1">25433</strain>
    </source>
</reference>
<organism evidence="1">
    <name type="scientific">Fusarium oxysporum f. sp. vasinfectum 25433</name>
    <dbReference type="NCBI Taxonomy" id="1089449"/>
    <lineage>
        <taxon>Eukaryota</taxon>
        <taxon>Fungi</taxon>
        <taxon>Dikarya</taxon>
        <taxon>Ascomycota</taxon>
        <taxon>Pezizomycotina</taxon>
        <taxon>Sordariomycetes</taxon>
        <taxon>Hypocreomycetidae</taxon>
        <taxon>Hypocreales</taxon>
        <taxon>Nectriaceae</taxon>
        <taxon>Fusarium</taxon>
        <taxon>Fusarium oxysporum species complex</taxon>
    </lineage>
</organism>
<gene>
    <name evidence="1" type="ORF">FOTG_15590</name>
</gene>
<dbReference type="AlphaFoldDB" id="X0L4X5"/>
<dbReference type="HOGENOM" id="CLU_2671147_0_0_1"/>
<dbReference type="EMBL" id="JH658003">
    <property type="protein sequence ID" value="EXM16117.1"/>
    <property type="molecule type" value="Genomic_DNA"/>
</dbReference>
<accession>X0L4X5</accession>
<reference evidence="1" key="1">
    <citation type="submission" date="2011-11" db="EMBL/GenBank/DDBJ databases">
        <title>The Genome Sequence of Fusarium oxysporum Cotton.</title>
        <authorList>
            <consortium name="The Broad Institute Genome Sequencing Platform"/>
            <person name="Ma L.-J."/>
            <person name="Gale L.R."/>
            <person name="Schwartz D.C."/>
            <person name="Zhou S."/>
            <person name="Corby-Kistler H."/>
            <person name="Young S.K."/>
            <person name="Zeng Q."/>
            <person name="Gargeya S."/>
            <person name="Fitzgerald M."/>
            <person name="Haas B."/>
            <person name="Abouelleil A."/>
            <person name="Alvarado L."/>
            <person name="Arachchi H.M."/>
            <person name="Berlin A."/>
            <person name="Brown A."/>
            <person name="Chapman S.B."/>
            <person name="Chen Z."/>
            <person name="Dunbar C."/>
            <person name="Freedman E."/>
            <person name="Gearin G."/>
            <person name="Goldberg J."/>
            <person name="Griggs A."/>
            <person name="Gujja S."/>
            <person name="Heiman D."/>
            <person name="Howarth C."/>
            <person name="Larson L."/>
            <person name="Lui A."/>
            <person name="MacDonald P.J.P."/>
            <person name="Montmayeur A."/>
            <person name="Murphy C."/>
            <person name="Neiman D."/>
            <person name="Pearson M."/>
            <person name="Priest M."/>
            <person name="Roberts A."/>
            <person name="Saif S."/>
            <person name="Shea T."/>
            <person name="Shenoy N."/>
            <person name="Sisk P."/>
            <person name="Stolte C."/>
            <person name="Sykes S."/>
            <person name="Wortman J."/>
            <person name="Nusbaum C."/>
            <person name="Birren B."/>
        </authorList>
    </citation>
    <scope>NUCLEOTIDE SEQUENCE [LARGE SCALE GENOMIC DNA]</scope>
    <source>
        <strain evidence="1">25433</strain>
    </source>
</reference>
<proteinExistence type="predicted"/>
<sequence length="75" mass="8274">MGDNNLTKSDTTFKPARMALRSHSPLRHPSTLCRDPSPPLLLNLKMTGWASLFEISATSRGADNNVPHDADCPWN</sequence>
<name>X0L4X5_FUSOX</name>